<keyword evidence="5 6" id="KW-0472">Membrane</keyword>
<dbReference type="PANTHER" id="PTHR43124:SF3">
    <property type="entry name" value="CHLORAMPHENICOL EFFLUX PUMP RV0191"/>
    <property type="match status" value="1"/>
</dbReference>
<evidence type="ECO:0000256" key="2">
    <source>
        <dbReference type="ARBA" id="ARBA00022475"/>
    </source>
</evidence>
<evidence type="ECO:0000313" key="8">
    <source>
        <dbReference type="EMBL" id="MFD6792588.1"/>
    </source>
</evidence>
<feature type="transmembrane region" description="Helical" evidence="6">
    <location>
        <begin position="98"/>
        <end position="118"/>
    </location>
</feature>
<feature type="transmembrane region" description="Helical" evidence="6">
    <location>
        <begin position="380"/>
        <end position="400"/>
    </location>
</feature>
<feature type="transmembrane region" description="Helical" evidence="6">
    <location>
        <begin position="20"/>
        <end position="43"/>
    </location>
</feature>
<protein>
    <submittedName>
        <fullName evidence="8">MFS transporter</fullName>
    </submittedName>
</protein>
<feature type="transmembrane region" description="Helical" evidence="6">
    <location>
        <begin position="124"/>
        <end position="141"/>
    </location>
</feature>
<proteinExistence type="predicted"/>
<name>A0ABW6G075_9PSEU</name>
<evidence type="ECO:0000313" key="9">
    <source>
        <dbReference type="Proteomes" id="UP001598673"/>
    </source>
</evidence>
<feature type="transmembrane region" description="Helical" evidence="6">
    <location>
        <begin position="63"/>
        <end position="86"/>
    </location>
</feature>
<evidence type="ECO:0000256" key="4">
    <source>
        <dbReference type="ARBA" id="ARBA00022989"/>
    </source>
</evidence>
<feature type="transmembrane region" description="Helical" evidence="6">
    <location>
        <begin position="292"/>
        <end position="311"/>
    </location>
</feature>
<keyword evidence="9" id="KW-1185">Reference proteome</keyword>
<feature type="transmembrane region" description="Helical" evidence="6">
    <location>
        <begin position="231"/>
        <end position="251"/>
    </location>
</feature>
<keyword evidence="4 6" id="KW-1133">Transmembrane helix</keyword>
<evidence type="ECO:0000259" key="7">
    <source>
        <dbReference type="PROSITE" id="PS50850"/>
    </source>
</evidence>
<keyword evidence="2" id="KW-1003">Cell membrane</keyword>
<comment type="caution">
    <text evidence="8">The sequence shown here is derived from an EMBL/GenBank/DDBJ whole genome shotgun (WGS) entry which is preliminary data.</text>
</comment>
<dbReference type="InterPro" id="IPR020846">
    <property type="entry name" value="MFS_dom"/>
</dbReference>
<organism evidence="8 9">
    <name type="scientific">Prauserella salsuginis</name>
    <dbReference type="NCBI Taxonomy" id="387889"/>
    <lineage>
        <taxon>Bacteria</taxon>
        <taxon>Bacillati</taxon>
        <taxon>Actinomycetota</taxon>
        <taxon>Actinomycetes</taxon>
        <taxon>Pseudonocardiales</taxon>
        <taxon>Pseudonocardiaceae</taxon>
        <taxon>Prauserella</taxon>
        <taxon>Prauserella salsuginis group</taxon>
    </lineage>
</organism>
<keyword evidence="3 6" id="KW-0812">Transmembrane</keyword>
<feature type="transmembrane region" description="Helical" evidence="6">
    <location>
        <begin position="263"/>
        <end position="285"/>
    </location>
</feature>
<dbReference type="Pfam" id="PF07690">
    <property type="entry name" value="MFS_1"/>
    <property type="match status" value="1"/>
</dbReference>
<dbReference type="InterPro" id="IPR011701">
    <property type="entry name" value="MFS"/>
</dbReference>
<feature type="transmembrane region" description="Helical" evidence="6">
    <location>
        <begin position="356"/>
        <end position="374"/>
    </location>
</feature>
<dbReference type="PANTHER" id="PTHR43124">
    <property type="entry name" value="PURINE EFFLUX PUMP PBUE"/>
    <property type="match status" value="1"/>
</dbReference>
<evidence type="ECO:0000256" key="1">
    <source>
        <dbReference type="ARBA" id="ARBA00004651"/>
    </source>
</evidence>
<dbReference type="SUPFAM" id="SSF103473">
    <property type="entry name" value="MFS general substrate transporter"/>
    <property type="match status" value="1"/>
</dbReference>
<dbReference type="EMBL" id="JBHXCV010000002">
    <property type="protein sequence ID" value="MFD6792588.1"/>
    <property type="molecule type" value="Genomic_DNA"/>
</dbReference>
<feature type="transmembrane region" description="Helical" evidence="6">
    <location>
        <begin position="153"/>
        <end position="173"/>
    </location>
</feature>
<feature type="transmembrane region" description="Helical" evidence="6">
    <location>
        <begin position="317"/>
        <end position="335"/>
    </location>
</feature>
<feature type="transmembrane region" description="Helical" evidence="6">
    <location>
        <begin position="179"/>
        <end position="202"/>
    </location>
</feature>
<reference evidence="8 9" key="1">
    <citation type="submission" date="2024-09" db="EMBL/GenBank/DDBJ databases">
        <title>The Natural Products Discovery Center: Release of the First 8490 Sequenced Strains for Exploring Actinobacteria Biosynthetic Diversity.</title>
        <authorList>
            <person name="Kalkreuter E."/>
            <person name="Kautsar S.A."/>
            <person name="Yang D."/>
            <person name="Bader C.D."/>
            <person name="Teijaro C.N."/>
            <person name="Fluegel L."/>
            <person name="Davis C.M."/>
            <person name="Simpson J.R."/>
            <person name="Lauterbach L."/>
            <person name="Steele A.D."/>
            <person name="Gui C."/>
            <person name="Meng S."/>
            <person name="Li G."/>
            <person name="Viehrig K."/>
            <person name="Ye F."/>
            <person name="Su P."/>
            <person name="Kiefer A.F."/>
            <person name="Nichols A."/>
            <person name="Cepeda A.J."/>
            <person name="Yan W."/>
            <person name="Fan B."/>
            <person name="Jiang Y."/>
            <person name="Adhikari A."/>
            <person name="Zheng C.-J."/>
            <person name="Schuster L."/>
            <person name="Cowan T.M."/>
            <person name="Smanski M.J."/>
            <person name="Chevrette M.G."/>
            <person name="De Carvalho L.P.S."/>
            <person name="Shen B."/>
        </authorList>
    </citation>
    <scope>NUCLEOTIDE SEQUENCE [LARGE SCALE GENOMIC DNA]</scope>
    <source>
        <strain evidence="8 9">NPDC060353</strain>
    </source>
</reference>
<evidence type="ECO:0000256" key="5">
    <source>
        <dbReference type="ARBA" id="ARBA00023136"/>
    </source>
</evidence>
<dbReference type="Proteomes" id="UP001598673">
    <property type="component" value="Unassembled WGS sequence"/>
</dbReference>
<gene>
    <name evidence="8" type="ORF">ACFWGY_04570</name>
</gene>
<feature type="domain" description="Major facilitator superfamily (MFS) profile" evidence="7">
    <location>
        <begin position="25"/>
        <end position="404"/>
    </location>
</feature>
<accession>A0ABW6G075</accession>
<evidence type="ECO:0000256" key="3">
    <source>
        <dbReference type="ARBA" id="ARBA00022692"/>
    </source>
</evidence>
<comment type="subcellular location">
    <subcellularLocation>
        <location evidence="1">Cell membrane</location>
        <topology evidence="1">Multi-pass membrane protein</topology>
    </subcellularLocation>
</comment>
<sequence length="415" mass="43346">MTTSADVDNRFRTLAERRPVPGWLVAVLLGAAWFIVAANIALVPPLVVFMADEMFMSEWQRGAVVAALPLASFAGNLIFGPFVDVIGRRRSVVIGSSVVALLLLGTAMVDSGVLAIGLRVATGLFMPLIGVAVFPCIADYVPQERRMAVTGQVVAGGSLAQLVTVPGALFVAGHLSWRWSFAALALLAAAVAVAVLFAFPAAPRHTNGRANRGLRVLLHAARPGIREPVMAFWLFTFALFTVISFYPSWVLTDTTGATRDVNTVTLVFVAAGVVAVVGASLTGVVAKLPNPWLAALLAVPVPLVLALPLLADSLIAQAMLYASLTFAQALAFPLLRGRANLAAGDDRLSGVNTALNAGYQVAAASAAAVAAPLFGWSPSFVPNTVVAALVFAIVPVVFLLGQRRNPDVKKGEIAP</sequence>
<dbReference type="RefSeq" id="WP_258936854.1">
    <property type="nucleotide sequence ID" value="NZ_JANBBF010000010.1"/>
</dbReference>
<dbReference type="Gene3D" id="1.20.1250.20">
    <property type="entry name" value="MFS general substrate transporter like domains"/>
    <property type="match status" value="1"/>
</dbReference>
<dbReference type="PROSITE" id="PS50850">
    <property type="entry name" value="MFS"/>
    <property type="match status" value="1"/>
</dbReference>
<dbReference type="InterPro" id="IPR050189">
    <property type="entry name" value="MFS_Efflux_Transporters"/>
</dbReference>
<evidence type="ECO:0000256" key="6">
    <source>
        <dbReference type="SAM" id="Phobius"/>
    </source>
</evidence>
<dbReference type="InterPro" id="IPR036259">
    <property type="entry name" value="MFS_trans_sf"/>
</dbReference>